<organism evidence="6 7">
    <name type="scientific">Subtercola lobariae</name>
    <dbReference type="NCBI Taxonomy" id="1588641"/>
    <lineage>
        <taxon>Bacteria</taxon>
        <taxon>Bacillati</taxon>
        <taxon>Actinomycetota</taxon>
        <taxon>Actinomycetes</taxon>
        <taxon>Micrococcales</taxon>
        <taxon>Microbacteriaceae</taxon>
        <taxon>Subtercola</taxon>
    </lineage>
</organism>
<feature type="region of interest" description="Disordered" evidence="4">
    <location>
        <begin position="1"/>
        <end position="23"/>
    </location>
</feature>
<dbReference type="PRINTS" id="PR00469">
    <property type="entry name" value="PNDRDTASEII"/>
</dbReference>
<dbReference type="Gene3D" id="3.50.50.60">
    <property type="entry name" value="FAD/NAD(P)-binding domain"/>
    <property type="match status" value="2"/>
</dbReference>
<accession>A0A917B7C8</accession>
<dbReference type="InterPro" id="IPR023753">
    <property type="entry name" value="FAD/NAD-binding_dom"/>
</dbReference>
<dbReference type="AlphaFoldDB" id="A0A917B7C8"/>
<dbReference type="SUPFAM" id="SSF51206">
    <property type="entry name" value="cAMP-binding domain-like"/>
    <property type="match status" value="1"/>
</dbReference>
<dbReference type="GO" id="GO:0004791">
    <property type="term" value="F:thioredoxin-disulfide reductase (NADPH) activity"/>
    <property type="evidence" value="ECO:0007669"/>
    <property type="project" value="UniProtKB-EC"/>
</dbReference>
<evidence type="ECO:0000256" key="1">
    <source>
        <dbReference type="ARBA" id="ARBA00022630"/>
    </source>
</evidence>
<dbReference type="InterPro" id="IPR000595">
    <property type="entry name" value="cNMP-bd_dom"/>
</dbReference>
<evidence type="ECO:0000256" key="4">
    <source>
        <dbReference type="SAM" id="MobiDB-lite"/>
    </source>
</evidence>
<keyword evidence="2" id="KW-0560">Oxidoreductase</keyword>
<dbReference type="InterPro" id="IPR014710">
    <property type="entry name" value="RmlC-like_jellyroll"/>
</dbReference>
<dbReference type="Pfam" id="PF00027">
    <property type="entry name" value="cNMP_binding"/>
    <property type="match status" value="1"/>
</dbReference>
<dbReference type="Pfam" id="PF07992">
    <property type="entry name" value="Pyr_redox_2"/>
    <property type="match status" value="1"/>
</dbReference>
<gene>
    <name evidence="6" type="primary">trxB</name>
    <name evidence="6" type="ORF">GCM10011399_19560</name>
</gene>
<dbReference type="PANTHER" id="PTHR48105">
    <property type="entry name" value="THIOREDOXIN REDUCTASE 1-RELATED-RELATED"/>
    <property type="match status" value="1"/>
</dbReference>
<dbReference type="PROSITE" id="PS50042">
    <property type="entry name" value="CNMP_BINDING_3"/>
    <property type="match status" value="1"/>
</dbReference>
<dbReference type="CDD" id="cd00038">
    <property type="entry name" value="CAP_ED"/>
    <property type="match status" value="1"/>
</dbReference>
<dbReference type="Gene3D" id="2.60.120.10">
    <property type="entry name" value="Jelly Rolls"/>
    <property type="match status" value="1"/>
</dbReference>
<dbReference type="InterPro" id="IPR018490">
    <property type="entry name" value="cNMP-bd_dom_sf"/>
</dbReference>
<sequence>MTDTSDSSLRPSARAVSSPAQDMPAARVDLNMPAEAYPVLSPDQLSRLRTYGEARPTSAGDIVFRAGDTELDLIVVDEGVVEIVQVATVDGPEELVSRFTAGHFIGELNLLTGQTIYLTGRVVEPGQITHISPARFRALMAEEPDLSDLLLRAFIARRKRLQRGAGARSIEIVGTSLSAASLALRTYAARQQLAHLWFDSDSVAGQSLLKVAELTAADLPAVIMPDAILRNATPGELAEHVGLSYRSTGEEVVDLTVIGAGPAGLAAAVYGASEGLSTILLDAVGTGGQAAASSRIENYLGFPSGLSGNELASRAAVQSEKFGARLFSPCKVVSLDVGGDSLRVFLDDGTAISSRAVIIATGARYRSLALPNWAQFEGAGIYYAATELEVRACSKQSVTVIGGANSSGQAALFLAGRGSTVTIAVRHHDIGSGMSAYLVDRLQAHPNVTIKVSTEVTGLAGTDSLAGIELRNRVTGETETIACTGLFCFIGADPETSWLHGVMTDGDGFVVTDQQLLPGDLPKCWGSIGRTPLPFETSIPAVFAAGDVRSGSMKRVAAAVGEGASAVRSVHQAIGVQA</sequence>
<evidence type="ECO:0000256" key="2">
    <source>
        <dbReference type="ARBA" id="ARBA00023002"/>
    </source>
</evidence>
<dbReference type="SMART" id="SM00100">
    <property type="entry name" value="cNMP"/>
    <property type="match status" value="1"/>
</dbReference>
<keyword evidence="1" id="KW-0285">Flavoprotein</keyword>
<feature type="compositionally biased region" description="Polar residues" evidence="4">
    <location>
        <begin position="1"/>
        <end position="10"/>
    </location>
</feature>
<dbReference type="EMBL" id="BMGP01000003">
    <property type="protein sequence ID" value="GGF26213.1"/>
    <property type="molecule type" value="Genomic_DNA"/>
</dbReference>
<evidence type="ECO:0000313" key="7">
    <source>
        <dbReference type="Proteomes" id="UP000598775"/>
    </source>
</evidence>
<name>A0A917B7C8_9MICO</name>
<evidence type="ECO:0000259" key="5">
    <source>
        <dbReference type="PROSITE" id="PS50042"/>
    </source>
</evidence>
<comment type="caution">
    <text evidence="6">The sequence shown here is derived from an EMBL/GenBank/DDBJ whole genome shotgun (WGS) entry which is preliminary data.</text>
</comment>
<comment type="catalytic activity">
    <reaction evidence="3">
        <text>[thioredoxin]-dithiol + NADP(+) = [thioredoxin]-disulfide + NADPH + H(+)</text>
        <dbReference type="Rhea" id="RHEA:20345"/>
        <dbReference type="Rhea" id="RHEA-COMP:10698"/>
        <dbReference type="Rhea" id="RHEA-COMP:10700"/>
        <dbReference type="ChEBI" id="CHEBI:15378"/>
        <dbReference type="ChEBI" id="CHEBI:29950"/>
        <dbReference type="ChEBI" id="CHEBI:50058"/>
        <dbReference type="ChEBI" id="CHEBI:57783"/>
        <dbReference type="ChEBI" id="CHEBI:58349"/>
        <dbReference type="EC" id="1.8.1.9"/>
    </reaction>
</comment>
<dbReference type="PRINTS" id="PR00368">
    <property type="entry name" value="FADPNR"/>
</dbReference>
<evidence type="ECO:0000313" key="6">
    <source>
        <dbReference type="EMBL" id="GGF26213.1"/>
    </source>
</evidence>
<keyword evidence="7" id="KW-1185">Reference proteome</keyword>
<dbReference type="Proteomes" id="UP000598775">
    <property type="component" value="Unassembled WGS sequence"/>
</dbReference>
<dbReference type="InterPro" id="IPR036188">
    <property type="entry name" value="FAD/NAD-bd_sf"/>
</dbReference>
<dbReference type="InterPro" id="IPR050097">
    <property type="entry name" value="Ferredoxin-NADP_redctase_2"/>
</dbReference>
<reference evidence="6 7" key="1">
    <citation type="journal article" date="2014" name="Int. J. Syst. Evol. Microbiol.">
        <title>Complete genome sequence of Corynebacterium casei LMG S-19264T (=DSM 44701T), isolated from a smear-ripened cheese.</title>
        <authorList>
            <consortium name="US DOE Joint Genome Institute (JGI-PGF)"/>
            <person name="Walter F."/>
            <person name="Albersmeier A."/>
            <person name="Kalinowski J."/>
            <person name="Ruckert C."/>
        </authorList>
    </citation>
    <scope>NUCLEOTIDE SEQUENCE [LARGE SCALE GENOMIC DNA]</scope>
    <source>
        <strain evidence="6 7">CGMCC 1.12976</strain>
    </source>
</reference>
<proteinExistence type="predicted"/>
<protein>
    <submittedName>
        <fullName evidence="6">Thioredoxin reductase</fullName>
    </submittedName>
</protein>
<evidence type="ECO:0000256" key="3">
    <source>
        <dbReference type="ARBA" id="ARBA00048132"/>
    </source>
</evidence>
<dbReference type="SUPFAM" id="SSF51905">
    <property type="entry name" value="FAD/NAD(P)-binding domain"/>
    <property type="match status" value="1"/>
</dbReference>
<feature type="domain" description="Cyclic nucleotide-binding" evidence="5">
    <location>
        <begin position="36"/>
        <end position="157"/>
    </location>
</feature>